<evidence type="ECO:0000313" key="2">
    <source>
        <dbReference type="WBParaSite" id="RSKR_0000089800.1"/>
    </source>
</evidence>
<evidence type="ECO:0000313" key="1">
    <source>
        <dbReference type="Proteomes" id="UP000095286"/>
    </source>
</evidence>
<name>A0AC35TIA7_9BILA</name>
<organism evidence="1 2">
    <name type="scientific">Rhabditophanes sp. KR3021</name>
    <dbReference type="NCBI Taxonomy" id="114890"/>
    <lineage>
        <taxon>Eukaryota</taxon>
        <taxon>Metazoa</taxon>
        <taxon>Ecdysozoa</taxon>
        <taxon>Nematoda</taxon>
        <taxon>Chromadorea</taxon>
        <taxon>Rhabditida</taxon>
        <taxon>Tylenchina</taxon>
        <taxon>Panagrolaimomorpha</taxon>
        <taxon>Strongyloidoidea</taxon>
        <taxon>Alloionematidae</taxon>
        <taxon>Rhabditophanes</taxon>
    </lineage>
</organism>
<dbReference type="Proteomes" id="UP000095286">
    <property type="component" value="Unplaced"/>
</dbReference>
<accession>A0AC35TIA7</accession>
<proteinExistence type="predicted"/>
<protein>
    <submittedName>
        <fullName evidence="2">Uncharacterized protein</fullName>
    </submittedName>
</protein>
<reference evidence="2" key="1">
    <citation type="submission" date="2016-11" db="UniProtKB">
        <authorList>
            <consortium name="WormBaseParasite"/>
        </authorList>
    </citation>
    <scope>IDENTIFICATION</scope>
    <source>
        <strain evidence="2">KR3021</strain>
    </source>
</reference>
<dbReference type="WBParaSite" id="RSKR_0000089800.1">
    <property type="protein sequence ID" value="RSKR_0000089800.1"/>
    <property type="gene ID" value="RSKR_0000089800"/>
</dbReference>
<sequence length="245" mass="28459">MFFFINFLAITYFGIMSAIPIGDTRTAVIPEYRKSINPEYIQKLIDVGFERVMKKYNENMADDEAEYQAALNRVHPIKSIDNQEKESGLLDAYMESQGKIFGNKYKITEYKFDVLLKKRFIFESLDEMIMSDYWNKVIDTTEIFVGPQINKTVYVKNQEQKDLGKRSETSSTNLEKKVNNRKKISVGETYSDRCIIDEPLSDDLSSQSNDEEYINMKIAKRKSISARTVIEQTPSTTTEIPEILW</sequence>